<dbReference type="Proteomes" id="UP001139451">
    <property type="component" value="Unassembled WGS sequence"/>
</dbReference>
<accession>A0A9X2HEU7</accession>
<evidence type="ECO:0000313" key="2">
    <source>
        <dbReference type="EMBL" id="MCP3729548.1"/>
    </source>
</evidence>
<sequence>MTRSLILAAGAIAALSAGSAAAQSATDTKQFTVTGNVPALCSGGTIAGGNSTFNLGVLIDVTTGLLRTDLAAPNKTLTGAFCSGQSTITVSATPLTAQNFTATPPAGFSRAVNYTATASGWTTTAASFATGSATNPASVQSRGTAFSGDITVGIGTFGTSGGNTLRLVADTNYVGAVTVTLTAVN</sequence>
<organism evidence="2 3">
    <name type="scientific">Sphingomonas tagetis</name>
    <dbReference type="NCBI Taxonomy" id="2949092"/>
    <lineage>
        <taxon>Bacteria</taxon>
        <taxon>Pseudomonadati</taxon>
        <taxon>Pseudomonadota</taxon>
        <taxon>Alphaproteobacteria</taxon>
        <taxon>Sphingomonadales</taxon>
        <taxon>Sphingomonadaceae</taxon>
        <taxon>Sphingomonas</taxon>
    </lineage>
</organism>
<evidence type="ECO:0000313" key="3">
    <source>
        <dbReference type="Proteomes" id="UP001139451"/>
    </source>
</evidence>
<comment type="caution">
    <text evidence="2">The sequence shown here is derived from an EMBL/GenBank/DDBJ whole genome shotgun (WGS) entry which is preliminary data.</text>
</comment>
<feature type="chain" id="PRO_5040834852" description="DUF4402 domain-containing protein" evidence="1">
    <location>
        <begin position="23"/>
        <end position="185"/>
    </location>
</feature>
<evidence type="ECO:0008006" key="4">
    <source>
        <dbReference type="Google" id="ProtNLM"/>
    </source>
</evidence>
<keyword evidence="3" id="KW-1185">Reference proteome</keyword>
<keyword evidence="1" id="KW-0732">Signal</keyword>
<evidence type="ECO:0000256" key="1">
    <source>
        <dbReference type="SAM" id="SignalP"/>
    </source>
</evidence>
<reference evidence="2" key="1">
    <citation type="submission" date="2022-05" db="EMBL/GenBank/DDBJ databases">
        <title>Sphingomonas sp. strain MG17 Genome sequencing and assembly.</title>
        <authorList>
            <person name="Kim I."/>
        </authorList>
    </citation>
    <scope>NUCLEOTIDE SEQUENCE</scope>
    <source>
        <strain evidence="2">MG17</strain>
    </source>
</reference>
<feature type="signal peptide" evidence="1">
    <location>
        <begin position="1"/>
        <end position="22"/>
    </location>
</feature>
<protein>
    <recommendedName>
        <fullName evidence="4">DUF4402 domain-containing protein</fullName>
    </recommendedName>
</protein>
<name>A0A9X2HEU7_9SPHN</name>
<proteinExistence type="predicted"/>
<dbReference type="EMBL" id="JAMLDX010000002">
    <property type="protein sequence ID" value="MCP3729548.1"/>
    <property type="molecule type" value="Genomic_DNA"/>
</dbReference>
<dbReference type="AlphaFoldDB" id="A0A9X2HEU7"/>
<gene>
    <name evidence="2" type="ORF">M9978_03825</name>
</gene>
<dbReference type="RefSeq" id="WP_254291533.1">
    <property type="nucleotide sequence ID" value="NZ_JAMLDX010000002.1"/>
</dbReference>